<feature type="region of interest" description="Disordered" evidence="2">
    <location>
        <begin position="1"/>
        <end position="44"/>
    </location>
</feature>
<feature type="domain" description="Ig-like" evidence="3">
    <location>
        <begin position="271"/>
        <end position="342"/>
    </location>
</feature>
<reference evidence="4" key="1">
    <citation type="submission" date="2025-08" db="UniProtKB">
        <authorList>
            <consortium name="RefSeq"/>
        </authorList>
    </citation>
    <scope>IDENTIFICATION</scope>
    <source>
        <tissue evidence="4">Whole insect</tissue>
    </source>
</reference>
<dbReference type="CDD" id="cd00096">
    <property type="entry name" value="Ig"/>
    <property type="match status" value="1"/>
</dbReference>
<keyword evidence="1" id="KW-0175">Coiled coil</keyword>
<protein>
    <submittedName>
        <fullName evidence="4">Synaptogenesis protein syg-2-like</fullName>
    </submittedName>
</protein>
<dbReference type="PROSITE" id="PS50835">
    <property type="entry name" value="IG_LIKE"/>
    <property type="match status" value="2"/>
</dbReference>
<proteinExistence type="predicted"/>
<feature type="coiled-coil region" evidence="1">
    <location>
        <begin position="58"/>
        <end position="113"/>
    </location>
</feature>
<gene>
    <name evidence="4" type="primary">LOC114331692</name>
</gene>
<dbReference type="PANTHER" id="PTHR23278:SF19">
    <property type="entry name" value="OBSCURIN"/>
    <property type="match status" value="1"/>
</dbReference>
<feature type="compositionally biased region" description="Basic and acidic residues" evidence="2">
    <location>
        <begin position="1"/>
        <end position="24"/>
    </location>
</feature>
<dbReference type="InParanoid" id="A0A6P7FLL5"/>
<dbReference type="InterPro" id="IPR007110">
    <property type="entry name" value="Ig-like_dom"/>
</dbReference>
<dbReference type="PANTHER" id="PTHR23278">
    <property type="entry name" value="SIDESTEP PROTEIN"/>
    <property type="match status" value="1"/>
</dbReference>
<dbReference type="Gene3D" id="2.60.40.10">
    <property type="entry name" value="Immunoglobulins"/>
    <property type="match status" value="2"/>
</dbReference>
<dbReference type="SUPFAM" id="SSF48726">
    <property type="entry name" value="Immunoglobulin"/>
    <property type="match status" value="2"/>
</dbReference>
<feature type="domain" description="Ig-like" evidence="3">
    <location>
        <begin position="165"/>
        <end position="253"/>
    </location>
</feature>
<evidence type="ECO:0000259" key="3">
    <source>
        <dbReference type="PROSITE" id="PS50835"/>
    </source>
</evidence>
<dbReference type="Pfam" id="PF13927">
    <property type="entry name" value="Ig_3"/>
    <property type="match status" value="1"/>
</dbReference>
<dbReference type="InterPro" id="IPR036179">
    <property type="entry name" value="Ig-like_dom_sf"/>
</dbReference>
<dbReference type="RefSeq" id="XP_028137109.1">
    <property type="nucleotide sequence ID" value="XM_028281308.1"/>
</dbReference>
<name>A0A6P7FLL5_DIAVI</name>
<dbReference type="AlphaFoldDB" id="A0A6P7FLL5"/>
<accession>A0A6P7FLL5</accession>
<organism evidence="4">
    <name type="scientific">Diabrotica virgifera virgifera</name>
    <name type="common">western corn rootworm</name>
    <dbReference type="NCBI Taxonomy" id="50390"/>
    <lineage>
        <taxon>Eukaryota</taxon>
        <taxon>Metazoa</taxon>
        <taxon>Ecdysozoa</taxon>
        <taxon>Arthropoda</taxon>
        <taxon>Hexapoda</taxon>
        <taxon>Insecta</taxon>
        <taxon>Pterygota</taxon>
        <taxon>Neoptera</taxon>
        <taxon>Endopterygota</taxon>
        <taxon>Coleoptera</taxon>
        <taxon>Polyphaga</taxon>
        <taxon>Cucujiformia</taxon>
        <taxon>Chrysomeloidea</taxon>
        <taxon>Chrysomelidae</taxon>
        <taxon>Galerucinae</taxon>
        <taxon>Diabroticina</taxon>
        <taxon>Diabroticites</taxon>
        <taxon>Diabrotica</taxon>
    </lineage>
</organism>
<sequence>MSSDELKDEGKRMRKGDEEGEKGVVKKSRQMDTTTRKGSGVEREDEVMEILKQLTLDVKDIKSEQRIYAEELKELRAENQKLREENEAIRKESEQTKKQVRELSTRLDYLEKEKKKDNVIVTGLDIDAEEPEMLKLAMGKKIEETLHIQVGIKSALKIGERTLPPSSVQVSDDWGLVRNGITTAYAEGASLTLTCVASSGKPLARVSWWRDGDLVTDETEYFSDRRKSQSVLKIDKLTRSHLLAIYSCEASNSRLQPPLVVRTAIDMYLRPLEVTLIGNNPEFSAGRRYNITCRCRGSRPPAIITWWKVSNQSNILSEENHCKTKTRGVLYLNLFTECHKPS</sequence>
<evidence type="ECO:0000256" key="1">
    <source>
        <dbReference type="SAM" id="Coils"/>
    </source>
</evidence>
<dbReference type="InterPro" id="IPR013783">
    <property type="entry name" value="Ig-like_fold"/>
</dbReference>
<evidence type="ECO:0000313" key="4">
    <source>
        <dbReference type="RefSeq" id="XP_028137109.1"/>
    </source>
</evidence>
<evidence type="ECO:0000256" key="2">
    <source>
        <dbReference type="SAM" id="MobiDB-lite"/>
    </source>
</evidence>